<evidence type="ECO:0000313" key="2">
    <source>
        <dbReference type="Proteomes" id="UP001333110"/>
    </source>
</evidence>
<proteinExistence type="predicted"/>
<keyword evidence="2" id="KW-1185">Reference proteome</keyword>
<protein>
    <submittedName>
        <fullName evidence="1">Uncharacterized protein</fullName>
    </submittedName>
</protein>
<reference evidence="1 2" key="1">
    <citation type="journal article" date="2023" name="J. Hered.">
        <title>Chromosome-level genome of the wood stork (Mycteria americana) provides insight into avian chromosome evolution.</title>
        <authorList>
            <person name="Flamio R. Jr."/>
            <person name="Ramstad K.M."/>
        </authorList>
    </citation>
    <scope>NUCLEOTIDE SEQUENCE [LARGE SCALE GENOMIC DNA]</scope>
    <source>
        <strain evidence="1">JAX WOST 10</strain>
    </source>
</reference>
<comment type="caution">
    <text evidence="1">The sequence shown here is derived from an EMBL/GenBank/DDBJ whole genome shotgun (WGS) entry which is preliminary data.</text>
</comment>
<name>A0AAN7SD62_MYCAM</name>
<dbReference type="EMBL" id="JAUNZN010000003">
    <property type="protein sequence ID" value="KAK4824703.1"/>
    <property type="molecule type" value="Genomic_DNA"/>
</dbReference>
<organism evidence="1 2">
    <name type="scientific">Mycteria americana</name>
    <name type="common">Wood stork</name>
    <dbReference type="NCBI Taxonomy" id="33587"/>
    <lineage>
        <taxon>Eukaryota</taxon>
        <taxon>Metazoa</taxon>
        <taxon>Chordata</taxon>
        <taxon>Craniata</taxon>
        <taxon>Vertebrata</taxon>
        <taxon>Euteleostomi</taxon>
        <taxon>Archelosauria</taxon>
        <taxon>Archosauria</taxon>
        <taxon>Dinosauria</taxon>
        <taxon>Saurischia</taxon>
        <taxon>Theropoda</taxon>
        <taxon>Coelurosauria</taxon>
        <taxon>Aves</taxon>
        <taxon>Neognathae</taxon>
        <taxon>Neoaves</taxon>
        <taxon>Aequornithes</taxon>
        <taxon>Ciconiiformes</taxon>
        <taxon>Ciconiidae</taxon>
        <taxon>Mycteria</taxon>
    </lineage>
</organism>
<dbReference type="AlphaFoldDB" id="A0AAN7SD62"/>
<evidence type="ECO:0000313" key="1">
    <source>
        <dbReference type="EMBL" id="KAK4824703.1"/>
    </source>
</evidence>
<sequence length="89" mass="9952">MPPVAGLFSPHHVVVHWVIPSQLQDFPFPFVELPEVPVSPFLQPVKVPLNGSTTIWHISHSFQSCIICKLVEGAPCPIILIINEDVEQY</sequence>
<accession>A0AAN7SD62</accession>
<dbReference type="Proteomes" id="UP001333110">
    <property type="component" value="Unassembled WGS sequence"/>
</dbReference>
<gene>
    <name evidence="1" type="ORF">QYF61_017929</name>
</gene>